<dbReference type="AlphaFoldDB" id="A0A935Q371"/>
<organism evidence="2 3">
    <name type="scientific">Candidatus Accumulibacter proximus</name>
    <dbReference type="NCBI Taxonomy" id="2954385"/>
    <lineage>
        <taxon>Bacteria</taxon>
        <taxon>Pseudomonadati</taxon>
        <taxon>Pseudomonadota</taxon>
        <taxon>Betaproteobacteria</taxon>
        <taxon>Candidatus Accumulibacter</taxon>
    </lineage>
</organism>
<dbReference type="EMBL" id="JADJMH010000034">
    <property type="protein sequence ID" value="MBK7677207.1"/>
    <property type="molecule type" value="Genomic_DNA"/>
</dbReference>
<proteinExistence type="predicted"/>
<gene>
    <name evidence="2" type="ORF">IPJ27_22005</name>
</gene>
<evidence type="ECO:0000313" key="3">
    <source>
        <dbReference type="Proteomes" id="UP000697998"/>
    </source>
</evidence>
<name>A0A935Q371_9PROT</name>
<evidence type="ECO:0000313" key="2">
    <source>
        <dbReference type="EMBL" id="MBK7677207.1"/>
    </source>
</evidence>
<accession>A0A935Q371</accession>
<reference evidence="2 3" key="1">
    <citation type="submission" date="2020-10" db="EMBL/GenBank/DDBJ databases">
        <title>Connecting structure to function with the recovery of over 1000 high-quality activated sludge metagenome-assembled genomes encoding full-length rRNA genes using long-read sequencing.</title>
        <authorList>
            <person name="Singleton C.M."/>
            <person name="Petriglieri F."/>
            <person name="Kristensen J.M."/>
            <person name="Kirkegaard R.H."/>
            <person name="Michaelsen T.Y."/>
            <person name="Andersen M.H."/>
            <person name="Karst S.M."/>
            <person name="Dueholm M.S."/>
            <person name="Nielsen P.H."/>
            <person name="Albertsen M."/>
        </authorList>
    </citation>
    <scope>NUCLEOTIDE SEQUENCE [LARGE SCALE GENOMIC DNA]</scope>
    <source>
        <strain evidence="2">EsbW_18-Q3-R4-48_BATAC.285</strain>
    </source>
</reference>
<comment type="caution">
    <text evidence="2">The sequence shown here is derived from an EMBL/GenBank/DDBJ whole genome shotgun (WGS) entry which is preliminary data.</text>
</comment>
<dbReference type="Proteomes" id="UP000697998">
    <property type="component" value="Unassembled WGS sequence"/>
</dbReference>
<protein>
    <submittedName>
        <fullName evidence="2">Uncharacterized protein</fullName>
    </submittedName>
</protein>
<feature type="region of interest" description="Disordered" evidence="1">
    <location>
        <begin position="1"/>
        <end position="31"/>
    </location>
</feature>
<sequence length="49" mass="5415">MGQDVVHGTGVGDEGDDSHPAAAAWTDQRKDLIDPREQLRVMTQGQIRR</sequence>
<evidence type="ECO:0000256" key="1">
    <source>
        <dbReference type="SAM" id="MobiDB-lite"/>
    </source>
</evidence>